<evidence type="ECO:0000313" key="3">
    <source>
        <dbReference type="Proteomes" id="UP000694416"/>
    </source>
</evidence>
<dbReference type="Ensembl" id="ENSPTET00000046291.1">
    <property type="protein sequence ID" value="ENSPTEP00000033843.1"/>
    <property type="gene ID" value="ENSPTEG00000032236.1"/>
</dbReference>
<accession>A0A8C9LR69</accession>
<proteinExistence type="predicted"/>
<dbReference type="Proteomes" id="UP000694416">
    <property type="component" value="Unplaced"/>
</dbReference>
<feature type="compositionally biased region" description="Polar residues" evidence="1">
    <location>
        <begin position="56"/>
        <end position="65"/>
    </location>
</feature>
<feature type="region of interest" description="Disordered" evidence="1">
    <location>
        <begin position="46"/>
        <end position="96"/>
    </location>
</feature>
<organism evidence="2 3">
    <name type="scientific">Piliocolobus tephrosceles</name>
    <name type="common">Ugandan red Colobus</name>
    <dbReference type="NCBI Taxonomy" id="591936"/>
    <lineage>
        <taxon>Eukaryota</taxon>
        <taxon>Metazoa</taxon>
        <taxon>Chordata</taxon>
        <taxon>Craniata</taxon>
        <taxon>Vertebrata</taxon>
        <taxon>Euteleostomi</taxon>
        <taxon>Mammalia</taxon>
        <taxon>Eutheria</taxon>
        <taxon>Euarchontoglires</taxon>
        <taxon>Primates</taxon>
        <taxon>Haplorrhini</taxon>
        <taxon>Catarrhini</taxon>
        <taxon>Cercopithecidae</taxon>
        <taxon>Colobinae</taxon>
        <taxon>Piliocolobus</taxon>
    </lineage>
</organism>
<dbReference type="AlphaFoldDB" id="A0A8C9LR69"/>
<sequence>VNVKGNVIPPMLVVSTVIVVLWKCINTQEGSLLWMYHLKHPEVVDSGGRKGRWFPSCSNNGTHNPQAEEEEDIDEEKEKEQRKEDDKKRASAMGLV</sequence>
<evidence type="ECO:0000313" key="2">
    <source>
        <dbReference type="Ensembl" id="ENSPTEP00000022687.1"/>
    </source>
</evidence>
<dbReference type="Ensembl" id="ENSPTET00000032563.1">
    <property type="protein sequence ID" value="ENSPTEP00000022687.1"/>
    <property type="gene ID" value="ENSPTEG00000023571.1"/>
</dbReference>
<protein>
    <submittedName>
        <fullName evidence="2">Uncharacterized protein</fullName>
    </submittedName>
</protein>
<evidence type="ECO:0000256" key="1">
    <source>
        <dbReference type="SAM" id="MobiDB-lite"/>
    </source>
</evidence>
<reference evidence="2" key="1">
    <citation type="submission" date="2025-05" db="UniProtKB">
        <authorList>
            <consortium name="Ensembl"/>
        </authorList>
    </citation>
    <scope>IDENTIFICATION</scope>
</reference>
<keyword evidence="3" id="KW-1185">Reference proteome</keyword>
<feature type="compositionally biased region" description="Basic and acidic residues" evidence="1">
    <location>
        <begin position="76"/>
        <end position="89"/>
    </location>
</feature>
<name>A0A8C9LR69_9PRIM</name>